<gene>
    <name evidence="3" type="primary">LOC113216789</name>
</gene>
<dbReference type="GeneID" id="113216789"/>
<evidence type="ECO:0000313" key="3">
    <source>
        <dbReference type="RefSeq" id="XP_052129040.1"/>
    </source>
</evidence>
<dbReference type="KEGG" id="foc:113216789"/>
<dbReference type="AlphaFoldDB" id="A0A9C6X4L8"/>
<name>A0A9C6X4L8_FRAOC</name>
<organism evidence="2 3">
    <name type="scientific">Frankliniella occidentalis</name>
    <name type="common">Western flower thrips</name>
    <name type="synonym">Euthrips occidentalis</name>
    <dbReference type="NCBI Taxonomy" id="133901"/>
    <lineage>
        <taxon>Eukaryota</taxon>
        <taxon>Metazoa</taxon>
        <taxon>Ecdysozoa</taxon>
        <taxon>Arthropoda</taxon>
        <taxon>Hexapoda</taxon>
        <taxon>Insecta</taxon>
        <taxon>Pterygota</taxon>
        <taxon>Neoptera</taxon>
        <taxon>Paraneoptera</taxon>
        <taxon>Thysanoptera</taxon>
        <taxon>Terebrantia</taxon>
        <taxon>Thripoidea</taxon>
        <taxon>Thripidae</taxon>
        <taxon>Frankliniella</taxon>
    </lineage>
</organism>
<evidence type="ECO:0000313" key="2">
    <source>
        <dbReference type="Proteomes" id="UP000504606"/>
    </source>
</evidence>
<dbReference type="Proteomes" id="UP000504606">
    <property type="component" value="Unplaced"/>
</dbReference>
<accession>A0A9C6X4L8</accession>
<reference evidence="3" key="1">
    <citation type="submission" date="2025-08" db="UniProtKB">
        <authorList>
            <consortium name="RefSeq"/>
        </authorList>
    </citation>
    <scope>IDENTIFICATION</scope>
    <source>
        <tissue evidence="3">Whole organism</tissue>
    </source>
</reference>
<feature type="compositionally biased region" description="Polar residues" evidence="1">
    <location>
        <begin position="223"/>
        <end position="238"/>
    </location>
</feature>
<proteinExistence type="predicted"/>
<feature type="region of interest" description="Disordered" evidence="1">
    <location>
        <begin position="197"/>
        <end position="261"/>
    </location>
</feature>
<evidence type="ECO:0000256" key="1">
    <source>
        <dbReference type="SAM" id="MobiDB-lite"/>
    </source>
</evidence>
<keyword evidence="2" id="KW-1185">Reference proteome</keyword>
<protein>
    <submittedName>
        <fullName evidence="3">Uncharacterized protein LOC113216789</fullName>
    </submittedName>
</protein>
<sequence>MRKKGVQELVVQQVVTVLDEAHEERIHNKALTENMEREIQQLRGRLKRPEMHARWPAGSPFFPVSVKRYEGTSVHDRGYTVELVETARQDGTVGLQPDSDYATVVIKNSFQEIGIRGTPQADLGSTVAKFRCTRADGRYIAFAQAVPANQDDLDYVRRGYFHVFRDEDGEGSFRVWTVLAPSSCRLCNSTLQRASRRIASRKRGRMSGTIGGEGAAPPRGATPPQQGPTRRSARQSSMAAPGEWGSPPKASGRERPSVPFRGDPAVVQIYHVFTGRGGALLIL</sequence>
<dbReference type="RefSeq" id="XP_052129040.1">
    <property type="nucleotide sequence ID" value="XM_052273080.1"/>
</dbReference>